<reference evidence="6" key="1">
    <citation type="submission" date="2025-08" db="UniProtKB">
        <authorList>
            <consortium name="RefSeq"/>
        </authorList>
    </citation>
    <scope>IDENTIFICATION</scope>
    <source>
        <tissue evidence="6">Testes</tissue>
    </source>
</reference>
<dbReference type="InterPro" id="IPR036054">
    <property type="entry name" value="BTG-like_sf"/>
</dbReference>
<gene>
    <name evidence="6" type="primary">LOC100367018</name>
</gene>
<dbReference type="Pfam" id="PF07742">
    <property type="entry name" value="BTG"/>
    <property type="match status" value="1"/>
</dbReference>
<dbReference type="SUPFAM" id="SSF160696">
    <property type="entry name" value="BTG domain-like"/>
    <property type="match status" value="1"/>
</dbReference>
<evidence type="ECO:0000256" key="1">
    <source>
        <dbReference type="ARBA" id="ARBA00007989"/>
    </source>
</evidence>
<evidence type="ECO:0000256" key="3">
    <source>
        <dbReference type="SAM" id="MobiDB-lite"/>
    </source>
</evidence>
<evidence type="ECO:0000313" key="6">
    <source>
        <dbReference type="RefSeq" id="XP_002736481.1"/>
    </source>
</evidence>
<keyword evidence="2" id="KW-0597">Phosphoprotein</keyword>
<evidence type="ECO:0000259" key="4">
    <source>
        <dbReference type="SMART" id="SM00099"/>
    </source>
</evidence>
<dbReference type="PANTHER" id="PTHR17537:SF5">
    <property type="entry name" value="TRANSDUCER OF ERBB2, ISOFORM A"/>
    <property type="match status" value="1"/>
</dbReference>
<dbReference type="PRINTS" id="PR00310">
    <property type="entry name" value="ANTIPRLFBTG1"/>
</dbReference>
<dbReference type="Gene3D" id="3.90.640.90">
    <property type="entry name" value="Anti-proliferative protein, N-terminal domain"/>
    <property type="match status" value="1"/>
</dbReference>
<dbReference type="Proteomes" id="UP000694865">
    <property type="component" value="Unplaced"/>
</dbReference>
<keyword evidence="5" id="KW-1185">Reference proteome</keyword>
<evidence type="ECO:0000256" key="2">
    <source>
        <dbReference type="ARBA" id="ARBA00022553"/>
    </source>
</evidence>
<dbReference type="GeneID" id="100367018"/>
<dbReference type="RefSeq" id="XP_002736481.1">
    <property type="nucleotide sequence ID" value="XM_002736435.2"/>
</dbReference>
<comment type="similarity">
    <text evidence="1">Belongs to the BTG family.</text>
</comment>
<dbReference type="SMART" id="SM00099">
    <property type="entry name" value="btg1"/>
    <property type="match status" value="1"/>
</dbReference>
<sequence>MKVEIQVALNFVISYLYNKLPRRRVNIFADEMQKGLREKFDGHWYPQKPYKGSGYRCLRVSGQKLDPVIETAAAASGLNMDEIRNNMPDELSIWIDPSEVSYRCGEKSAVKVLYVEDKDDTLNNLDQSITEVKSSFNPEADSFRPIDSVSSSLSSMSLSPTSPVPPSFTSPSPTSMFGKVSPAADKPQLVTFDAATFAQTKFGSTKMKTASKKINLQRLSPTEFTTYMKQRSALNGMYAQRPRSLSPNAKEFMYPQTKVDNMSIWGGDGLSLQSTNVGYETLPNTNTNNDATKALFDGLNFNVPYNGQYNQQSLVAAN</sequence>
<accession>A0ABM0GSL8</accession>
<organism evidence="5 6">
    <name type="scientific">Saccoglossus kowalevskii</name>
    <name type="common">Acorn worm</name>
    <dbReference type="NCBI Taxonomy" id="10224"/>
    <lineage>
        <taxon>Eukaryota</taxon>
        <taxon>Metazoa</taxon>
        <taxon>Hemichordata</taxon>
        <taxon>Enteropneusta</taxon>
        <taxon>Harrimaniidae</taxon>
        <taxon>Saccoglossus</taxon>
    </lineage>
</organism>
<dbReference type="InterPro" id="IPR015676">
    <property type="entry name" value="Tob1/2"/>
</dbReference>
<protein>
    <submittedName>
        <fullName evidence="6">Protein Tob1-like</fullName>
    </submittedName>
</protein>
<dbReference type="PANTHER" id="PTHR17537">
    <property type="entry name" value="TRANSDUCER OF ERBB2 TOB"/>
    <property type="match status" value="1"/>
</dbReference>
<evidence type="ECO:0000313" key="5">
    <source>
        <dbReference type="Proteomes" id="UP000694865"/>
    </source>
</evidence>
<name>A0ABM0GSL8_SACKO</name>
<feature type="domain" description="Anti-proliferative protein" evidence="4">
    <location>
        <begin position="1"/>
        <end position="107"/>
    </location>
</feature>
<dbReference type="InterPro" id="IPR002087">
    <property type="entry name" value="Anti_prolifrtn"/>
</dbReference>
<feature type="region of interest" description="Disordered" evidence="3">
    <location>
        <begin position="154"/>
        <end position="173"/>
    </location>
</feature>
<proteinExistence type="inferred from homology"/>